<dbReference type="AlphaFoldDB" id="A0A8H5HC41"/>
<dbReference type="Gene3D" id="1.10.275.10">
    <property type="entry name" value="Fumarase/aspartase (N-terminal domain)"/>
    <property type="match status" value="1"/>
</dbReference>
<evidence type="ECO:0000313" key="4">
    <source>
        <dbReference type="Proteomes" id="UP000565441"/>
    </source>
</evidence>
<keyword evidence="2" id="KW-0456">Lyase</keyword>
<dbReference type="GO" id="GO:0006559">
    <property type="term" value="P:L-phenylalanine catabolic process"/>
    <property type="evidence" value="ECO:0007669"/>
    <property type="project" value="InterPro"/>
</dbReference>
<reference evidence="3 4" key="1">
    <citation type="journal article" date="2020" name="ISME J.">
        <title>Uncovering the hidden diversity of litter-decomposition mechanisms in mushroom-forming fungi.</title>
        <authorList>
            <person name="Floudas D."/>
            <person name="Bentzer J."/>
            <person name="Ahren D."/>
            <person name="Johansson T."/>
            <person name="Persson P."/>
            <person name="Tunlid A."/>
        </authorList>
    </citation>
    <scope>NUCLEOTIDE SEQUENCE [LARGE SCALE GENOMIC DNA]</scope>
    <source>
        <strain evidence="3 4">CBS 661.87</strain>
    </source>
</reference>
<dbReference type="InterPro" id="IPR005922">
    <property type="entry name" value="Phe_NH3-lyase"/>
</dbReference>
<name>A0A8H5HC41_9AGAR</name>
<dbReference type="PROSITE" id="PS00488">
    <property type="entry name" value="PAL_HISTIDASE"/>
    <property type="match status" value="1"/>
</dbReference>
<evidence type="ECO:0000256" key="2">
    <source>
        <dbReference type="RuleBase" id="RU003954"/>
    </source>
</evidence>
<keyword evidence="4" id="KW-1185">Reference proteome</keyword>
<evidence type="ECO:0000256" key="1">
    <source>
        <dbReference type="ARBA" id="ARBA00007238"/>
    </source>
</evidence>
<comment type="caution">
    <text evidence="3">The sequence shown here is derived from an EMBL/GenBank/DDBJ whole genome shotgun (WGS) entry which is preliminary data.</text>
</comment>
<dbReference type="Gene3D" id="3.40.50.1010">
    <property type="entry name" value="5'-nuclease"/>
    <property type="match status" value="1"/>
</dbReference>
<dbReference type="InterPro" id="IPR008948">
    <property type="entry name" value="L-Aspartase-like"/>
</dbReference>
<dbReference type="InterPro" id="IPR006984">
    <property type="entry name" value="Fcf1/UTP23"/>
</dbReference>
<dbReference type="InterPro" id="IPR001106">
    <property type="entry name" value="Aromatic_Lyase"/>
</dbReference>
<dbReference type="SUPFAM" id="SSF88723">
    <property type="entry name" value="PIN domain-like"/>
    <property type="match status" value="1"/>
</dbReference>
<dbReference type="PANTHER" id="PTHR10362">
    <property type="entry name" value="HISTIDINE AMMONIA-LYASE"/>
    <property type="match status" value="1"/>
</dbReference>
<comment type="similarity">
    <text evidence="1 2">Belongs to the PAL/histidase family.</text>
</comment>
<dbReference type="InterPro" id="IPR024083">
    <property type="entry name" value="Fumarase/histidase_N"/>
</dbReference>
<evidence type="ECO:0000313" key="3">
    <source>
        <dbReference type="EMBL" id="KAF5380552.1"/>
    </source>
</evidence>
<dbReference type="Pfam" id="PF00221">
    <property type="entry name" value="Lyase_aromatic"/>
    <property type="match status" value="1"/>
</dbReference>
<gene>
    <name evidence="3" type="ORF">D9615_004703</name>
</gene>
<sequence length="855" mass="92647">MGKAKKTRKFAMVKRMLNPNDIRLKENQLKQKKKEEEEKEKLVRRVPQVASSLFFAHNTALVPPYRVLIDTNFINFSLQNKLELVSGMMDCLYAKCIPCVTDCVMAELEKLGHRYRIALRSQHLQLGAQYNEVDGSLKVTALAYRPALKTDTVPQPTPLLAIFIQSHKELDSYKCGRPIIVDGHNLSIAAVTAASRYHATVALDQSSNVEARMNKSRDVITSKVLAGTSVYGVSTGFGGSADTRTDKPLLLGNALLQLLQSGVLPSSSKPLDALPLLDPVASTTMPESWVRGAILIRMNSLIRGHSGVRLELVKKMNDLLDADITPVVPLRGSISASGDLSPLSYVAGTVTGNPSIHVFDGPRTFGARAIRSSQDALAAHNIEPISLASKEHLGILNGTAFSASVAALALHDAVHLALLAQVCTAMGTEALAGTRGSFDPFIHDVARPHPGQIESAKLIWDLLEGSTFASTHEEEVKIEEDGGVLRQDRYPLRTSPQFIGPQIEDLLDSLKTITIECNSTTDNPLVDGETGKIHNGGNFQAMAVTNAMEKTRLSLHHLGKLLFSQCAELVNPTMNRGLPPSLAATDPSLDYHCKGVDIASAAYVAELGYLASPVSTHVQSAEMHNQAVNSMALVSARATINSLEVLSMLTASYLYALCQALDLRALQKELVEGLNQIASEELTNSFGRSLSASEHSSLVVKICRTMQDTLEGTSTMDASDRMHKIAASSTTLLVDFFTGPASFEDLAALGSTLACVPEFRANVTSRGTALLDTLRRDYLSGARGTAPASRYLNKTRPVYEFVRQTLGIRMHGSENFARFAKGLYVDDQSVGQNVSIIHEAIRDGKLQPVIVDLFD</sequence>
<dbReference type="GO" id="GO:0016841">
    <property type="term" value="F:ammonia-lyase activity"/>
    <property type="evidence" value="ECO:0007669"/>
    <property type="project" value="InterPro"/>
</dbReference>
<organism evidence="3 4">
    <name type="scientific">Tricholomella constricta</name>
    <dbReference type="NCBI Taxonomy" id="117010"/>
    <lineage>
        <taxon>Eukaryota</taxon>
        <taxon>Fungi</taxon>
        <taxon>Dikarya</taxon>
        <taxon>Basidiomycota</taxon>
        <taxon>Agaricomycotina</taxon>
        <taxon>Agaricomycetes</taxon>
        <taxon>Agaricomycetidae</taxon>
        <taxon>Agaricales</taxon>
        <taxon>Tricholomatineae</taxon>
        <taxon>Lyophyllaceae</taxon>
        <taxon>Tricholomella</taxon>
    </lineage>
</organism>
<protein>
    <recommendedName>
        <fullName evidence="5">Phenylalanine ammonia-lyase</fullName>
    </recommendedName>
</protein>
<evidence type="ECO:0008006" key="5">
    <source>
        <dbReference type="Google" id="ProtNLM"/>
    </source>
</evidence>
<dbReference type="GO" id="GO:0032040">
    <property type="term" value="C:small-subunit processome"/>
    <property type="evidence" value="ECO:0007669"/>
    <property type="project" value="InterPro"/>
</dbReference>
<dbReference type="InterPro" id="IPR022313">
    <property type="entry name" value="Phe/His_NH3-lyase_AS"/>
</dbReference>
<dbReference type="Gene3D" id="1.10.274.20">
    <property type="entry name" value="Phenylalanine ammonia-lyase 1, domain 3"/>
    <property type="match status" value="1"/>
</dbReference>
<dbReference type="GO" id="GO:0005737">
    <property type="term" value="C:cytoplasm"/>
    <property type="evidence" value="ECO:0007669"/>
    <property type="project" value="InterPro"/>
</dbReference>
<dbReference type="EMBL" id="JAACJP010000013">
    <property type="protein sequence ID" value="KAF5380552.1"/>
    <property type="molecule type" value="Genomic_DNA"/>
</dbReference>
<dbReference type="NCBIfam" id="TIGR01226">
    <property type="entry name" value="phe_am_lyase"/>
    <property type="match status" value="1"/>
</dbReference>
<dbReference type="Gene3D" id="1.20.200.10">
    <property type="entry name" value="Fumarase/aspartase (Central domain)"/>
    <property type="match status" value="1"/>
</dbReference>
<dbReference type="Proteomes" id="UP000565441">
    <property type="component" value="Unassembled WGS sequence"/>
</dbReference>
<accession>A0A8H5HC41</accession>
<dbReference type="CDD" id="cd00332">
    <property type="entry name" value="PAL-HAL"/>
    <property type="match status" value="1"/>
</dbReference>
<dbReference type="InterPro" id="IPR029060">
    <property type="entry name" value="PIN-like_dom_sf"/>
</dbReference>
<dbReference type="InterPro" id="IPR023144">
    <property type="entry name" value="Phe_NH3-lyase_shielding_dom_sf"/>
</dbReference>
<dbReference type="Pfam" id="PF04900">
    <property type="entry name" value="Fcf1"/>
    <property type="match status" value="1"/>
</dbReference>
<proteinExistence type="inferred from homology"/>
<dbReference type="SUPFAM" id="SSF48557">
    <property type="entry name" value="L-aspartase-like"/>
    <property type="match status" value="1"/>
</dbReference>
<dbReference type="OrthoDB" id="10051290at2759"/>